<proteinExistence type="predicted"/>
<evidence type="ECO:0000313" key="3">
    <source>
        <dbReference type="Proteomes" id="UP000437824"/>
    </source>
</evidence>
<dbReference type="InterPro" id="IPR027417">
    <property type="entry name" value="P-loop_NTPase"/>
</dbReference>
<gene>
    <name evidence="2" type="ORF">GKZ57_00665</name>
</gene>
<organism evidence="2 3">
    <name type="scientific">Blautia luti DSM 14534 = JCM 17040</name>
    <dbReference type="NCBI Taxonomy" id="649762"/>
    <lineage>
        <taxon>Bacteria</taxon>
        <taxon>Bacillati</taxon>
        <taxon>Bacillota</taxon>
        <taxon>Clostridia</taxon>
        <taxon>Lachnospirales</taxon>
        <taxon>Lachnospiraceae</taxon>
        <taxon>Blautia</taxon>
    </lineage>
</organism>
<comment type="caution">
    <text evidence="2">The sequence shown here is derived from an EMBL/GenBank/DDBJ whole genome shotgun (WGS) entry which is preliminary data.</text>
</comment>
<dbReference type="Gene3D" id="3.40.50.300">
    <property type="entry name" value="P-loop containing nucleotide triphosphate hydrolases"/>
    <property type="match status" value="1"/>
</dbReference>
<dbReference type="Pfam" id="PF09820">
    <property type="entry name" value="AAA-ATPase_like"/>
    <property type="match status" value="1"/>
</dbReference>
<dbReference type="SUPFAM" id="SSF52540">
    <property type="entry name" value="P-loop containing nucleoside triphosphate hydrolases"/>
    <property type="match status" value="1"/>
</dbReference>
<reference evidence="2 3" key="1">
    <citation type="submission" date="2019-11" db="EMBL/GenBank/DDBJ databases">
        <title>Draft genome sequence of Blautia luti DSM 14534T, isolated from human stool.</title>
        <authorList>
            <person name="Ortiz R."/>
            <person name="Melis-Arcos F."/>
            <person name="Covarrubias P."/>
            <person name="Cardenas J.P."/>
            <person name="Perez-Donoso J."/>
            <person name="Almonacid D."/>
        </authorList>
    </citation>
    <scope>NUCLEOTIDE SEQUENCE [LARGE SCALE GENOMIC DNA]</scope>
    <source>
        <strain evidence="2 3">DSM 14534</strain>
    </source>
</reference>
<dbReference type="InterPro" id="IPR012547">
    <property type="entry name" value="PDDEXK_9"/>
</dbReference>
<protein>
    <submittedName>
        <fullName evidence="2">AAA family ATPase</fullName>
    </submittedName>
</protein>
<feature type="domain" description="AAA-ATPase-like" evidence="1">
    <location>
        <begin position="22"/>
        <end position="207"/>
    </location>
</feature>
<dbReference type="InterPro" id="IPR018631">
    <property type="entry name" value="AAA-ATPase-like_dom"/>
</dbReference>
<dbReference type="PANTHER" id="PTHR34825">
    <property type="entry name" value="CONSERVED PROTEIN, WITH A WEAK D-GALACTARATE DEHYDRATASE/ALTRONATE HYDROLASE DOMAIN"/>
    <property type="match status" value="1"/>
</dbReference>
<evidence type="ECO:0000259" key="1">
    <source>
        <dbReference type="Pfam" id="PF09820"/>
    </source>
</evidence>
<dbReference type="Proteomes" id="UP000437824">
    <property type="component" value="Unassembled WGS sequence"/>
</dbReference>
<sequence>MGIYLNSVSPYTLYKSEVCSPYFVDKSQMLRELIPLAEVGNRHVCVTRPRRFGKTVMANMIGAFFGKDVASKDVFETLKISEFADYRKHLNQYNTIYIDFSVVDDECISYKEYIDEIKGNLKEDLKRGYPDIDFRENGSVREDLQRIFAEKKERFVFVFDEWDSVFHMPFVTEDDKKSYLLFLKGLLKDKPYVALAYMTGILPIAKYSSGSELNMFMEYTMASESKFGNVFGFSDKEVDMLYERYCENNAGKEETLNVTREGLREWYDGYFTKNGERMYNPRSVVAALENNNLGSYWTSSGPYDEIFYYVENNIADVRKDIALMISGEGVKAKIQEYAATSLNLLTREEILSAMVVYGFLSYYNGKVYIPNKELMDKFDEMVQKEASLGYVYRLAKESERMLEATLHGDTETMENILAYVHNTETPILSYNNETELSVVVNLVYLAARDRYRVEREDKSGKGFVDFIFYPEDRSDTCIILELKVDHTPEEAIEQIRDKDYMLRFMGKLGELPKYTGEILGVGISYSKIDKIHRCKTEILRNRI</sequence>
<evidence type="ECO:0000313" key="2">
    <source>
        <dbReference type="EMBL" id="MTD59820.1"/>
    </source>
</evidence>
<name>A0A844GGG5_9FIRM</name>
<dbReference type="EMBL" id="WMBC01000001">
    <property type="protein sequence ID" value="MTD59820.1"/>
    <property type="molecule type" value="Genomic_DNA"/>
</dbReference>
<dbReference type="PANTHER" id="PTHR34825:SF1">
    <property type="entry name" value="AAA-ATPASE-LIKE DOMAIN-CONTAINING PROTEIN"/>
    <property type="match status" value="1"/>
</dbReference>
<dbReference type="RefSeq" id="WP_154779485.1">
    <property type="nucleotide sequence ID" value="NZ_WMBC01000001.1"/>
</dbReference>
<dbReference type="Pfam" id="PF08011">
    <property type="entry name" value="PDDEXK_9"/>
    <property type="match status" value="1"/>
</dbReference>
<dbReference type="AlphaFoldDB" id="A0A844GGG5"/>
<accession>A0A844GGG5</accession>